<dbReference type="Proteomes" id="UP001575105">
    <property type="component" value="Unassembled WGS sequence"/>
</dbReference>
<evidence type="ECO:0000313" key="3">
    <source>
        <dbReference type="Proteomes" id="UP001575105"/>
    </source>
</evidence>
<dbReference type="EMBL" id="JBGUBD010000001">
    <property type="protein sequence ID" value="MFA9476920.1"/>
    <property type="molecule type" value="Genomic_DNA"/>
</dbReference>
<dbReference type="RefSeq" id="WP_425343845.1">
    <property type="nucleotide sequence ID" value="NZ_JBGUBD010000001.1"/>
</dbReference>
<organism evidence="2 3">
    <name type="scientific">Natronomicrosphaera hydrolytica</name>
    <dbReference type="NCBI Taxonomy" id="3242702"/>
    <lineage>
        <taxon>Bacteria</taxon>
        <taxon>Pseudomonadati</taxon>
        <taxon>Planctomycetota</taxon>
        <taxon>Phycisphaerae</taxon>
        <taxon>Phycisphaerales</taxon>
        <taxon>Phycisphaeraceae</taxon>
        <taxon>Natronomicrosphaera</taxon>
    </lineage>
</organism>
<dbReference type="PANTHER" id="PTHR30272">
    <property type="entry name" value="3-HYDROXYACYL-[ACYL-CARRIER-PROTEIN] DEHYDRATASE"/>
    <property type="match status" value="1"/>
</dbReference>
<dbReference type="InterPro" id="IPR013114">
    <property type="entry name" value="FabA_FabZ"/>
</dbReference>
<evidence type="ECO:0000313" key="2">
    <source>
        <dbReference type="EMBL" id="MFA9476920.1"/>
    </source>
</evidence>
<gene>
    <name evidence="2" type="ORF">ACERK3_01305</name>
</gene>
<comment type="caution">
    <text evidence="2">The sequence shown here is derived from an EMBL/GenBank/DDBJ whole genome shotgun (WGS) entry which is preliminary data.</text>
</comment>
<dbReference type="SUPFAM" id="SSF54637">
    <property type="entry name" value="Thioesterase/thiol ester dehydrase-isomerase"/>
    <property type="match status" value="1"/>
</dbReference>
<sequence>MRWIWIDRILSLDRGERCVAIKNVSAAEDVLHDHFPAHGDRPAQPVLPNTLIIEGMAQTAGILVGHANDFKEKVILAKIGRASFTADARPGFTLRHTATIDRLDATGASTTGVTELLDPGTGEVTPLASIELMFSHIDHNRAGLAFPEHNFVFTSQFMDLLRESGVQ</sequence>
<keyword evidence="1" id="KW-0456">Lyase</keyword>
<dbReference type="Gene3D" id="3.10.129.10">
    <property type="entry name" value="Hotdog Thioesterase"/>
    <property type="match status" value="1"/>
</dbReference>
<dbReference type="InterPro" id="IPR029069">
    <property type="entry name" value="HotDog_dom_sf"/>
</dbReference>
<dbReference type="Pfam" id="PF07977">
    <property type="entry name" value="FabA"/>
    <property type="match status" value="1"/>
</dbReference>
<evidence type="ECO:0000256" key="1">
    <source>
        <dbReference type="ARBA" id="ARBA00023239"/>
    </source>
</evidence>
<protein>
    <submittedName>
        <fullName evidence="2">Beta-hydroxyacyl-ACP dehydratase</fullName>
    </submittedName>
</protein>
<reference evidence="2 3" key="1">
    <citation type="submission" date="2024-08" db="EMBL/GenBank/DDBJ databases">
        <title>Whole-genome sequencing of halo(alkali)philic microorganisms from hypersaline lakes.</title>
        <authorList>
            <person name="Sorokin D.Y."/>
            <person name="Merkel A.Y."/>
            <person name="Messina E."/>
            <person name="Yakimov M."/>
        </authorList>
    </citation>
    <scope>NUCLEOTIDE SEQUENCE [LARGE SCALE GENOMIC DNA]</scope>
    <source>
        <strain evidence="2 3">AB-hyl4</strain>
    </source>
</reference>
<proteinExistence type="predicted"/>
<name>A0ABV4U172_9BACT</name>
<accession>A0ABV4U172</accession>
<keyword evidence="3" id="KW-1185">Reference proteome</keyword>
<dbReference type="PANTHER" id="PTHR30272:SF1">
    <property type="entry name" value="3-HYDROXYACYL-[ACYL-CARRIER-PROTEIN] DEHYDRATASE"/>
    <property type="match status" value="1"/>
</dbReference>